<dbReference type="PANTHER" id="PTHR38786:SF1">
    <property type="entry name" value="FLAGELLAR FLIJ PROTEIN"/>
    <property type="match status" value="1"/>
</dbReference>
<sequence>MMTSARIEPLQELAEQREEQAARELRAAQQLLVQRKAQLEELSRYRSDYEAGTEVAAPALLRNRLAFLDRLRDAERYQQQQVEAARRGVEQLRAKWAEQYRASATMTQLHASYQRQERQQADRREQAKLDELALRMHVKPDQLF</sequence>
<dbReference type="AlphaFoldDB" id="A0A1H9HJR7"/>
<keyword evidence="4" id="KW-0813">Transport</keyword>
<reference evidence="13" key="1">
    <citation type="submission" date="2016-10" db="EMBL/GenBank/DDBJ databases">
        <authorList>
            <person name="Varghese N."/>
            <person name="Submissions S."/>
        </authorList>
    </citation>
    <scope>NUCLEOTIDE SEQUENCE [LARGE SCALE GENOMIC DNA]</scope>
    <source>
        <strain evidence="13">DSM 25927</strain>
    </source>
</reference>
<keyword evidence="5" id="KW-1003">Cell membrane</keyword>
<keyword evidence="8" id="KW-0653">Protein transport</keyword>
<dbReference type="GO" id="GO:0044781">
    <property type="term" value="P:bacterial-type flagellum organization"/>
    <property type="evidence" value="ECO:0007669"/>
    <property type="project" value="UniProtKB-KW"/>
</dbReference>
<evidence type="ECO:0000256" key="5">
    <source>
        <dbReference type="ARBA" id="ARBA00022475"/>
    </source>
</evidence>
<keyword evidence="13" id="KW-1185">Reference proteome</keyword>
<dbReference type="InterPro" id="IPR053716">
    <property type="entry name" value="Flag_assembly_chemotaxis_eff"/>
</dbReference>
<evidence type="ECO:0000256" key="10">
    <source>
        <dbReference type="ARBA" id="ARBA00023225"/>
    </source>
</evidence>
<evidence type="ECO:0000256" key="8">
    <source>
        <dbReference type="ARBA" id="ARBA00022927"/>
    </source>
</evidence>
<dbReference type="GO" id="GO:0071973">
    <property type="term" value="P:bacterial-type flagellum-dependent cell motility"/>
    <property type="evidence" value="ECO:0007669"/>
    <property type="project" value="InterPro"/>
</dbReference>
<comment type="similarity">
    <text evidence="2">Belongs to the FliJ family.</text>
</comment>
<evidence type="ECO:0000313" key="12">
    <source>
        <dbReference type="EMBL" id="SEQ62564.1"/>
    </source>
</evidence>
<name>A0A1H9HJR7_9GAMM</name>
<keyword evidence="9" id="KW-0472">Membrane</keyword>
<dbReference type="Proteomes" id="UP000199233">
    <property type="component" value="Unassembled WGS sequence"/>
</dbReference>
<feature type="coiled-coil region" evidence="11">
    <location>
        <begin position="11"/>
        <end position="42"/>
    </location>
</feature>
<keyword evidence="6" id="KW-0145">Chemotaxis</keyword>
<evidence type="ECO:0000256" key="9">
    <source>
        <dbReference type="ARBA" id="ARBA00023136"/>
    </source>
</evidence>
<comment type="subcellular location">
    <subcellularLocation>
        <location evidence="1">Cell membrane</location>
        <topology evidence="1">Peripheral membrane protein</topology>
        <orientation evidence="1">Cytoplasmic side</orientation>
    </subcellularLocation>
</comment>
<dbReference type="InterPro" id="IPR012823">
    <property type="entry name" value="Flagell_FliJ"/>
</dbReference>
<proteinExistence type="inferred from homology"/>
<evidence type="ECO:0000256" key="1">
    <source>
        <dbReference type="ARBA" id="ARBA00004413"/>
    </source>
</evidence>
<dbReference type="GO" id="GO:0006935">
    <property type="term" value="P:chemotaxis"/>
    <property type="evidence" value="ECO:0007669"/>
    <property type="project" value="UniProtKB-KW"/>
</dbReference>
<dbReference type="PANTHER" id="PTHR38786">
    <property type="entry name" value="FLAGELLAR FLIJ PROTEIN"/>
    <property type="match status" value="1"/>
</dbReference>
<gene>
    <name evidence="12" type="ORF">SAMN04488038_108205</name>
</gene>
<dbReference type="NCBIfam" id="TIGR02473">
    <property type="entry name" value="flagell_FliJ"/>
    <property type="match status" value="1"/>
</dbReference>
<evidence type="ECO:0000256" key="11">
    <source>
        <dbReference type="SAM" id="Coils"/>
    </source>
</evidence>
<dbReference type="OrthoDB" id="6049021at2"/>
<dbReference type="InterPro" id="IPR052570">
    <property type="entry name" value="FliJ"/>
</dbReference>
<dbReference type="GO" id="GO:0009288">
    <property type="term" value="C:bacterial-type flagellum"/>
    <property type="evidence" value="ECO:0007669"/>
    <property type="project" value="InterPro"/>
</dbReference>
<dbReference type="GO" id="GO:0005886">
    <property type="term" value="C:plasma membrane"/>
    <property type="evidence" value="ECO:0007669"/>
    <property type="project" value="UniProtKB-SubCell"/>
</dbReference>
<evidence type="ECO:0000256" key="3">
    <source>
        <dbReference type="ARBA" id="ARBA00020392"/>
    </source>
</evidence>
<organism evidence="12 13">
    <name type="scientific">Solimonas aquatica</name>
    <dbReference type="NCBI Taxonomy" id="489703"/>
    <lineage>
        <taxon>Bacteria</taxon>
        <taxon>Pseudomonadati</taxon>
        <taxon>Pseudomonadota</taxon>
        <taxon>Gammaproteobacteria</taxon>
        <taxon>Nevskiales</taxon>
        <taxon>Nevskiaceae</taxon>
        <taxon>Solimonas</taxon>
    </lineage>
</organism>
<evidence type="ECO:0000256" key="6">
    <source>
        <dbReference type="ARBA" id="ARBA00022500"/>
    </source>
</evidence>
<evidence type="ECO:0000256" key="4">
    <source>
        <dbReference type="ARBA" id="ARBA00022448"/>
    </source>
</evidence>
<dbReference type="GO" id="GO:0015031">
    <property type="term" value="P:protein transport"/>
    <property type="evidence" value="ECO:0007669"/>
    <property type="project" value="UniProtKB-KW"/>
</dbReference>
<keyword evidence="11" id="KW-0175">Coiled coil</keyword>
<dbReference type="STRING" id="489703.SAMN04488038_108205"/>
<evidence type="ECO:0000256" key="7">
    <source>
        <dbReference type="ARBA" id="ARBA00022795"/>
    </source>
</evidence>
<dbReference type="Gene3D" id="1.10.287.1700">
    <property type="match status" value="1"/>
</dbReference>
<dbReference type="EMBL" id="FOFS01000008">
    <property type="protein sequence ID" value="SEQ62564.1"/>
    <property type="molecule type" value="Genomic_DNA"/>
</dbReference>
<protein>
    <recommendedName>
        <fullName evidence="3">Flagellar FliJ protein</fullName>
    </recommendedName>
</protein>
<evidence type="ECO:0000313" key="13">
    <source>
        <dbReference type="Proteomes" id="UP000199233"/>
    </source>
</evidence>
<keyword evidence="7" id="KW-1005">Bacterial flagellum biogenesis</keyword>
<accession>A0A1H9HJR7</accession>
<keyword evidence="10" id="KW-1006">Bacterial flagellum protein export</keyword>
<evidence type="ECO:0000256" key="2">
    <source>
        <dbReference type="ARBA" id="ARBA00010004"/>
    </source>
</evidence>
<dbReference type="RefSeq" id="WP_093286193.1">
    <property type="nucleotide sequence ID" value="NZ_FOFS01000008.1"/>
</dbReference>
<dbReference type="Pfam" id="PF02050">
    <property type="entry name" value="FliJ"/>
    <property type="match status" value="1"/>
</dbReference>